<dbReference type="Pfam" id="PF13181">
    <property type="entry name" value="TPR_8"/>
    <property type="match status" value="1"/>
</dbReference>
<accession>A0A3E0MBH9</accession>
<evidence type="ECO:0000313" key="2">
    <source>
        <dbReference type="EMBL" id="REJ57119.1"/>
    </source>
</evidence>
<gene>
    <name evidence="2" type="ORF">DWQ51_03035</name>
</gene>
<dbReference type="InterPro" id="IPR019734">
    <property type="entry name" value="TPR_rpt"/>
</dbReference>
<dbReference type="Gene3D" id="1.25.40.10">
    <property type="entry name" value="Tetratricopeptide repeat domain"/>
    <property type="match status" value="1"/>
</dbReference>
<dbReference type="InterPro" id="IPR011990">
    <property type="entry name" value="TPR-like_helical_dom_sf"/>
</dbReference>
<feature type="repeat" description="TPR" evidence="1">
    <location>
        <begin position="312"/>
        <end position="345"/>
    </location>
</feature>
<dbReference type="Proteomes" id="UP000257002">
    <property type="component" value="Unassembled WGS sequence"/>
</dbReference>
<evidence type="ECO:0000313" key="3">
    <source>
        <dbReference type="Proteomes" id="UP000257002"/>
    </source>
</evidence>
<dbReference type="AlphaFoldDB" id="A0A3E0MBH9"/>
<sequence>MFSLDNTPKAWFNQIYLNLGHFRGGSPHHYKVEFSYNELVEQTSVPFGVQFNLSEAFRELLIRETRLYQYEVKNPLELAPELRTERWQILCEHLTKYPVSTKSTQVKVIKLLFSLCFHQAVLEYVPLMSAVEIASDSDSATLAFLRAMSDLMLHMDRYLPYSLKDLETIAQNAPVENIVTISAGLQVLVELAKTWKNLEGAEFWRSFVERQIKAILPSLDAFEEGLLMSVYYRAAVFVPLLKKNQTQVVAEMDLCQAYAEGLKGETQNQQFVSYENQSVIMESRTKEALWLQDLDLAEERARKLVERDILDPRYRLELGEVLLKRGKVEEAVQAYRSATRLGPPGTAVAWFMMGQCYQSLGELELAYDCYLASLDCDPLAISPVKRLGQIAPLLGDENLASWSEVRLSQLQEEKKKMEASGSSFRGYVLTVPKPKQTA</sequence>
<feature type="repeat" description="TPR" evidence="1">
    <location>
        <begin position="347"/>
        <end position="380"/>
    </location>
</feature>
<comment type="caution">
    <text evidence="2">The sequence shown here is derived from an EMBL/GenBank/DDBJ whole genome shotgun (WGS) entry which is preliminary data.</text>
</comment>
<dbReference type="PROSITE" id="PS50005">
    <property type="entry name" value="TPR"/>
    <property type="match status" value="2"/>
</dbReference>
<keyword evidence="1" id="KW-0802">TPR repeat</keyword>
<dbReference type="EMBL" id="QQWD01000002">
    <property type="protein sequence ID" value="REJ57119.1"/>
    <property type="molecule type" value="Genomic_DNA"/>
</dbReference>
<reference evidence="2 3" key="1">
    <citation type="submission" date="2017-10" db="EMBL/GenBank/DDBJ databases">
        <title>A large-scale comparative metagenomic study reveals the eutrophication-driven functional interactions in six Microcystis-epibionts communities.</title>
        <authorList>
            <person name="Li Q."/>
            <person name="Lin F."/>
        </authorList>
    </citation>
    <scope>NUCLEOTIDE SEQUENCE [LARGE SCALE GENOMIC DNA]</scope>
    <source>
        <strain evidence="2">TW10</strain>
    </source>
</reference>
<dbReference type="SMART" id="SM00028">
    <property type="entry name" value="TPR"/>
    <property type="match status" value="2"/>
</dbReference>
<dbReference type="SUPFAM" id="SSF48452">
    <property type="entry name" value="TPR-like"/>
    <property type="match status" value="1"/>
</dbReference>
<dbReference type="Pfam" id="PF13432">
    <property type="entry name" value="TPR_16"/>
    <property type="match status" value="1"/>
</dbReference>
<proteinExistence type="predicted"/>
<evidence type="ECO:0000256" key="1">
    <source>
        <dbReference type="PROSITE-ProRule" id="PRU00339"/>
    </source>
</evidence>
<protein>
    <submittedName>
        <fullName evidence="2">Tetratricopeptide repeat protein</fullName>
    </submittedName>
</protein>
<name>A0A3E0MBH9_9CHRO</name>
<organism evidence="2 3">
    <name type="scientific">Microcystis wesenbergii TW10</name>
    <dbReference type="NCBI Taxonomy" id="2060474"/>
    <lineage>
        <taxon>Bacteria</taxon>
        <taxon>Bacillati</taxon>
        <taxon>Cyanobacteriota</taxon>
        <taxon>Cyanophyceae</taxon>
        <taxon>Oscillatoriophycideae</taxon>
        <taxon>Chroococcales</taxon>
        <taxon>Microcystaceae</taxon>
        <taxon>Microcystis</taxon>
    </lineage>
</organism>